<dbReference type="PROSITE" id="PS51186">
    <property type="entry name" value="GNAT"/>
    <property type="match status" value="1"/>
</dbReference>
<dbReference type="InterPro" id="IPR000182">
    <property type="entry name" value="GNAT_dom"/>
</dbReference>
<evidence type="ECO:0000259" key="1">
    <source>
        <dbReference type="PROSITE" id="PS51186"/>
    </source>
</evidence>
<dbReference type="AlphaFoldDB" id="A0A377G8M7"/>
<dbReference type="Proteomes" id="UP000254554">
    <property type="component" value="Unassembled WGS sequence"/>
</dbReference>
<protein>
    <submittedName>
        <fullName evidence="2">Putative acyltransferase</fullName>
    </submittedName>
</protein>
<reference evidence="2 3" key="1">
    <citation type="submission" date="2018-06" db="EMBL/GenBank/DDBJ databases">
        <authorList>
            <consortium name="Pathogen Informatics"/>
            <person name="Doyle S."/>
        </authorList>
    </citation>
    <scope>NUCLEOTIDE SEQUENCE [LARGE SCALE GENOMIC DNA]</scope>
    <source>
        <strain evidence="2 3">NCTC11370</strain>
    </source>
</reference>
<keyword evidence="2" id="KW-0808">Transferase</keyword>
<keyword evidence="3" id="KW-1185">Reference proteome</keyword>
<dbReference type="InterPro" id="IPR052564">
    <property type="entry name" value="N-acetyltrans/Recomb-assoc"/>
</dbReference>
<dbReference type="RefSeq" id="WP_010653433.1">
    <property type="nucleotide sequence ID" value="NZ_JAPHOO010000001.1"/>
</dbReference>
<dbReference type="InterPro" id="IPR016181">
    <property type="entry name" value="Acyl_CoA_acyltransferase"/>
</dbReference>
<dbReference type="Pfam" id="PF13673">
    <property type="entry name" value="Acetyltransf_10"/>
    <property type="match status" value="1"/>
</dbReference>
<dbReference type="EMBL" id="UGGT01000001">
    <property type="protein sequence ID" value="STO21152.1"/>
    <property type="molecule type" value="Genomic_DNA"/>
</dbReference>
<dbReference type="Gene3D" id="3.40.630.30">
    <property type="match status" value="1"/>
</dbReference>
<evidence type="ECO:0000313" key="2">
    <source>
        <dbReference type="EMBL" id="STO21152.1"/>
    </source>
</evidence>
<dbReference type="SUPFAM" id="SSF55729">
    <property type="entry name" value="Acyl-CoA N-acyltransferases (Nat)"/>
    <property type="match status" value="1"/>
</dbReference>
<dbReference type="STRING" id="1094715.GCA_000236165_01208"/>
<dbReference type="PANTHER" id="PTHR43451:SF1">
    <property type="entry name" value="ACETYLTRANSFERASE"/>
    <property type="match status" value="1"/>
</dbReference>
<accession>A0A377G8M7</accession>
<keyword evidence="2" id="KW-0012">Acyltransferase</keyword>
<dbReference type="GO" id="GO:0016747">
    <property type="term" value="F:acyltransferase activity, transferring groups other than amino-acyl groups"/>
    <property type="evidence" value="ECO:0007669"/>
    <property type="project" value="InterPro"/>
</dbReference>
<dbReference type="GeneID" id="93292196"/>
<organism evidence="2 3">
    <name type="scientific">Fluoribacter dumoffii</name>
    <dbReference type="NCBI Taxonomy" id="463"/>
    <lineage>
        <taxon>Bacteria</taxon>
        <taxon>Pseudomonadati</taxon>
        <taxon>Pseudomonadota</taxon>
        <taxon>Gammaproteobacteria</taxon>
        <taxon>Legionellales</taxon>
        <taxon>Legionellaceae</taxon>
        <taxon>Fluoribacter</taxon>
    </lineage>
</organism>
<name>A0A377G8M7_9GAMM</name>
<dbReference type="PANTHER" id="PTHR43451">
    <property type="entry name" value="ACETYLTRANSFERASE (GNAT) FAMILY PROTEIN"/>
    <property type="match status" value="1"/>
</dbReference>
<proteinExistence type="predicted"/>
<feature type="domain" description="N-acetyltransferase" evidence="1">
    <location>
        <begin position="6"/>
        <end position="161"/>
    </location>
</feature>
<dbReference type="OrthoDB" id="5355033at2"/>
<evidence type="ECO:0000313" key="3">
    <source>
        <dbReference type="Proteomes" id="UP000254554"/>
    </source>
</evidence>
<sequence length="163" mass="19059">MTKHPFYIRTFKPGEEAEIYQLFYDTVHFVNCRDYTKRQLDVWAPKNPDLREWRKSLTKNYSFVAVDSVTGKIIGFADLEENGYLNRGYVHKDFQNQGIGNALLECREHKALDLGITELFSDVSITAKPFFERHGYISVAMQTKQLRGTQLTNYRMIKKLLPI</sequence>
<dbReference type="CDD" id="cd04301">
    <property type="entry name" value="NAT_SF"/>
    <property type="match status" value="1"/>
</dbReference>
<gene>
    <name evidence="2" type="ORF">NCTC11370_01213</name>
</gene>